<dbReference type="Proteomes" id="UP001156672">
    <property type="component" value="Unassembled WGS sequence"/>
</dbReference>
<keyword evidence="4" id="KW-1185">Reference proteome</keyword>
<reference evidence="1" key="1">
    <citation type="journal article" date="2014" name="Int. J. Syst. Evol. Microbiol.">
        <title>Complete genome of a new Firmicutes species belonging to the dominant human colonic microbiota ('Ruminococcus bicirculans') reveals two chromosomes and a selective capacity to utilize plant glucans.</title>
        <authorList>
            <consortium name="NISC Comparative Sequencing Program"/>
            <person name="Wegmann U."/>
            <person name="Louis P."/>
            <person name="Goesmann A."/>
            <person name="Henrissat B."/>
            <person name="Duncan S.H."/>
            <person name="Flint H.J."/>
        </authorList>
    </citation>
    <scope>NUCLEOTIDE SEQUENCE</scope>
    <source>
        <strain evidence="1">NBRC 3250</strain>
    </source>
</reference>
<reference evidence="4" key="3">
    <citation type="journal article" date="2019" name="Int. J. Syst. Evol. Microbiol.">
        <title>The Global Catalogue of Microorganisms (GCM) 10K type strain sequencing project: providing services to taxonomists for standard genome sequencing and annotation.</title>
        <authorList>
            <consortium name="The Broad Institute Genomics Platform"/>
            <consortium name="The Broad Institute Genome Sequencing Center for Infectious Disease"/>
            <person name="Wu L."/>
            <person name="Ma J."/>
        </authorList>
    </citation>
    <scope>NUCLEOTIDE SEQUENCE [LARGE SCALE GENOMIC DNA]</scope>
    <source>
        <strain evidence="4">NBRC 3250</strain>
    </source>
</reference>
<gene>
    <name evidence="2" type="ORF">AD941_04990</name>
    <name evidence="1" type="ORF">GCM10007866_17870</name>
</gene>
<dbReference type="SUPFAM" id="SSF51126">
    <property type="entry name" value="Pectin lyase-like"/>
    <property type="match status" value="1"/>
</dbReference>
<evidence type="ECO:0000313" key="1">
    <source>
        <dbReference type="EMBL" id="GLQ69336.1"/>
    </source>
</evidence>
<evidence type="ECO:0000313" key="2">
    <source>
        <dbReference type="EMBL" id="KXV39452.1"/>
    </source>
</evidence>
<sequence>MAYPANWTPGWVSYMTSGNPADIVSSTTVGSAIGTKVDATNGQSSGMVIGSAVIDAQTTIAAAYASAQARPLSEKCGELADIRDWLVVSDSTGTYADTNTEKFLKALAETAGVARLHIPPGLAMTVNPMIIPTGGFNLVHDGLVILAPNSAASSSVKANLMDFRGSGWSITGRGVFDGNRGKQSWSVGQVVGGLTSNSYATSETWLLDPGSAAVPISDFLIDGVTVQNVGNWPVSFGYATNGRLSKVRMLTSGNSPQFFAGAVDCLALDTYSSGITDAGFSLYAGTTRCSIIGATAHQCNQGFGSYCEDVTRQPNIDPLVANSTTIQCHDGSIGFTTGGQVTALTQIRPTAYNNRSIDDGISGASGISCWGAVGAQDAVYIGNRQSGFGSTAASGSTVNAGYFDSTTVGLVLDGNFVTSTGSTSAQGNGLYIHGTQQVYVGTNIVRDPSGTMIYGIGGTLGAGSVVAPNHLIGTMANGSMMELEFADDTVVLGQRMNHGPAQFSTGVAVTSGQIAVPAGIFAAAGTTQATATLINTQIAKFTSGTGGGLLPVVGTGIEIKVINATSAALSLYPQPGQTISTDAANVAYAVPAGSTIVVVQVAANAWDIVALYTA</sequence>
<dbReference type="Gene3D" id="2.160.20.10">
    <property type="entry name" value="Single-stranded right-handed beta-helix, Pectin lyase-like"/>
    <property type="match status" value="1"/>
</dbReference>
<reference evidence="2 3" key="2">
    <citation type="submission" date="2015-06" db="EMBL/GenBank/DDBJ databases">
        <title>Improved classification and identification of acetic acid bacteria using matrix-assisted laser desorption/ionization time-of-flight mass spectrometry; Gluconobacter nephelii and Gluconobacter uchimurae are later heterotypic synonyms of Gluconobacter japonicus and Gluconobacter oxydans, respectively.</title>
        <authorList>
            <person name="Li L."/>
            <person name="Cleenwerck I."/>
            <person name="De Vuyst L."/>
            <person name="Vandamme P."/>
        </authorList>
    </citation>
    <scope>NUCLEOTIDE SEQUENCE [LARGE SCALE GENOMIC DNA]</scope>
    <source>
        <strain evidence="2 3">LMG 1356</strain>
    </source>
</reference>
<accession>A0AAW3QZC0</accession>
<dbReference type="InterPro" id="IPR011050">
    <property type="entry name" value="Pectin_lyase_fold/virulence"/>
</dbReference>
<name>A0AAW3QZC0_9PROT</name>
<comment type="caution">
    <text evidence="2">The sequence shown here is derived from an EMBL/GenBank/DDBJ whole genome shotgun (WGS) entry which is preliminary data.</text>
</comment>
<organism evidence="2 3">
    <name type="scientific">Gluconobacter albidus</name>
    <dbReference type="NCBI Taxonomy" id="318683"/>
    <lineage>
        <taxon>Bacteria</taxon>
        <taxon>Pseudomonadati</taxon>
        <taxon>Pseudomonadota</taxon>
        <taxon>Alphaproteobacteria</taxon>
        <taxon>Acetobacterales</taxon>
        <taxon>Acetobacteraceae</taxon>
        <taxon>Gluconobacter</taxon>
    </lineage>
</organism>
<dbReference type="EMBL" id="LHZN01000118">
    <property type="protein sequence ID" value="KXV39452.1"/>
    <property type="molecule type" value="Genomic_DNA"/>
</dbReference>
<reference evidence="1" key="4">
    <citation type="submission" date="2023-01" db="EMBL/GenBank/DDBJ databases">
        <title>Draft genome sequence of Gluconobacter albidus strain NBRC 3250.</title>
        <authorList>
            <person name="Sun Q."/>
            <person name="Mori K."/>
        </authorList>
    </citation>
    <scope>NUCLEOTIDE SEQUENCE</scope>
    <source>
        <strain evidence="1">NBRC 3250</strain>
    </source>
</reference>
<proteinExistence type="predicted"/>
<dbReference type="Proteomes" id="UP000075682">
    <property type="component" value="Unassembled WGS sequence"/>
</dbReference>
<evidence type="ECO:0000313" key="4">
    <source>
        <dbReference type="Proteomes" id="UP001156672"/>
    </source>
</evidence>
<dbReference type="AlphaFoldDB" id="A0AAW3QZC0"/>
<evidence type="ECO:0008006" key="5">
    <source>
        <dbReference type="Google" id="ProtNLM"/>
    </source>
</evidence>
<dbReference type="InterPro" id="IPR012334">
    <property type="entry name" value="Pectin_lyas_fold"/>
</dbReference>
<protein>
    <recommendedName>
        <fullName evidence="5">Pectate lyase superfamily protein domain-containing protein</fullName>
    </recommendedName>
</protein>
<dbReference type="EMBL" id="BSNW01000017">
    <property type="protein sequence ID" value="GLQ69336.1"/>
    <property type="molecule type" value="Genomic_DNA"/>
</dbReference>
<evidence type="ECO:0000313" key="3">
    <source>
        <dbReference type="Proteomes" id="UP000075682"/>
    </source>
</evidence>
<dbReference type="RefSeq" id="WP_062028771.1">
    <property type="nucleotide sequence ID" value="NZ_BEWL01000010.1"/>
</dbReference>